<feature type="domain" description="Reverse transcriptase" evidence="9">
    <location>
        <begin position="1"/>
        <end position="82"/>
    </location>
</feature>
<reference evidence="10" key="1">
    <citation type="journal article" date="2023" name="Plant J.">
        <title>The genome of the king protea, Protea cynaroides.</title>
        <authorList>
            <person name="Chang J."/>
            <person name="Duong T.A."/>
            <person name="Schoeman C."/>
            <person name="Ma X."/>
            <person name="Roodt D."/>
            <person name="Barker N."/>
            <person name="Li Z."/>
            <person name="Van de Peer Y."/>
            <person name="Mizrachi E."/>
        </authorList>
    </citation>
    <scope>NUCLEOTIDE SEQUENCE</scope>
    <source>
        <tissue evidence="10">Young leaves</tissue>
    </source>
</reference>
<keyword evidence="3" id="KW-0548">Nucleotidyltransferase</keyword>
<evidence type="ECO:0000313" key="10">
    <source>
        <dbReference type="EMBL" id="KAJ4980517.1"/>
    </source>
</evidence>
<keyword evidence="8" id="KW-0695">RNA-directed DNA polymerase</keyword>
<dbReference type="EMBL" id="JAMYWD010000001">
    <property type="protein sequence ID" value="KAJ4980517.1"/>
    <property type="molecule type" value="Genomic_DNA"/>
</dbReference>
<keyword evidence="5" id="KW-0064">Aspartyl protease</keyword>
<keyword evidence="4" id="KW-0540">Nuclease</keyword>
<sequence>MPFGLKNAGATYRREMNAIFHDMIGRFVEVYIDDIVIKSQTEEEHLSDLRRTFERMRKYKLKMNPLKCAFGVSAGNFLGFLIHQRGIEVDKNKARAIIEAKPPQNKKELQQLLGQVNFLRRFIANCAGKPRDVLQTLAQTQARRGISVGRSSPGGIRRKKKVSLESPCYHATDQGQATEVISAARNSIGSFRVLTPVEQRYTPIEKLCLTLYFSSQKWRVYMLPVMVFVICQTDIIKYLLSRPIMSGRLGKWAFALMEFTFQYRPQRAVKGQALASFLASHPCLDIDPEILRRTSSNKVRGILAP</sequence>
<keyword evidence="1" id="KW-0645">Protease</keyword>
<accession>A0A9Q0R2F1</accession>
<name>A0A9Q0R2F1_9MAGN</name>
<dbReference type="PANTHER" id="PTHR33064">
    <property type="entry name" value="POL PROTEIN"/>
    <property type="match status" value="1"/>
</dbReference>
<dbReference type="AlphaFoldDB" id="A0A9Q0R2F1"/>
<proteinExistence type="predicted"/>
<dbReference type="FunFam" id="3.30.70.270:FF:000003">
    <property type="entry name" value="Transposon Ty3-G Gag-Pol polyprotein"/>
    <property type="match status" value="1"/>
</dbReference>
<evidence type="ECO:0000256" key="8">
    <source>
        <dbReference type="ARBA" id="ARBA00022918"/>
    </source>
</evidence>
<protein>
    <recommendedName>
        <fullName evidence="9">Reverse transcriptase domain-containing protein</fullName>
    </recommendedName>
</protein>
<evidence type="ECO:0000256" key="4">
    <source>
        <dbReference type="ARBA" id="ARBA00022722"/>
    </source>
</evidence>
<dbReference type="InterPro" id="IPR000477">
    <property type="entry name" value="RT_dom"/>
</dbReference>
<keyword evidence="2" id="KW-0808">Transferase</keyword>
<evidence type="ECO:0000259" key="9">
    <source>
        <dbReference type="PROSITE" id="PS50878"/>
    </source>
</evidence>
<evidence type="ECO:0000256" key="1">
    <source>
        <dbReference type="ARBA" id="ARBA00022670"/>
    </source>
</evidence>
<dbReference type="Pfam" id="PF00078">
    <property type="entry name" value="RVT_1"/>
    <property type="match status" value="1"/>
</dbReference>
<evidence type="ECO:0000256" key="6">
    <source>
        <dbReference type="ARBA" id="ARBA00022759"/>
    </source>
</evidence>
<dbReference type="InterPro" id="IPR043502">
    <property type="entry name" value="DNA/RNA_pol_sf"/>
</dbReference>
<dbReference type="SUPFAM" id="SSF56672">
    <property type="entry name" value="DNA/RNA polymerases"/>
    <property type="match status" value="1"/>
</dbReference>
<evidence type="ECO:0000256" key="3">
    <source>
        <dbReference type="ARBA" id="ARBA00022695"/>
    </source>
</evidence>
<evidence type="ECO:0000256" key="2">
    <source>
        <dbReference type="ARBA" id="ARBA00022679"/>
    </source>
</evidence>
<evidence type="ECO:0000256" key="7">
    <source>
        <dbReference type="ARBA" id="ARBA00022801"/>
    </source>
</evidence>
<dbReference type="Proteomes" id="UP001141806">
    <property type="component" value="Unassembled WGS sequence"/>
</dbReference>
<dbReference type="InterPro" id="IPR051320">
    <property type="entry name" value="Viral_Replic_Matur_Polypro"/>
</dbReference>
<keyword evidence="6" id="KW-0255">Endonuclease</keyword>
<dbReference type="InterPro" id="IPR041373">
    <property type="entry name" value="RT_RNaseH"/>
</dbReference>
<organism evidence="10 11">
    <name type="scientific">Protea cynaroides</name>
    <dbReference type="NCBI Taxonomy" id="273540"/>
    <lineage>
        <taxon>Eukaryota</taxon>
        <taxon>Viridiplantae</taxon>
        <taxon>Streptophyta</taxon>
        <taxon>Embryophyta</taxon>
        <taxon>Tracheophyta</taxon>
        <taxon>Spermatophyta</taxon>
        <taxon>Magnoliopsida</taxon>
        <taxon>Proteales</taxon>
        <taxon>Proteaceae</taxon>
        <taxon>Protea</taxon>
    </lineage>
</organism>
<dbReference type="GO" id="GO:0003964">
    <property type="term" value="F:RNA-directed DNA polymerase activity"/>
    <property type="evidence" value="ECO:0007669"/>
    <property type="project" value="UniProtKB-KW"/>
</dbReference>
<dbReference type="GO" id="GO:0006508">
    <property type="term" value="P:proteolysis"/>
    <property type="evidence" value="ECO:0007669"/>
    <property type="project" value="UniProtKB-KW"/>
</dbReference>
<dbReference type="OrthoDB" id="101614at2759"/>
<dbReference type="InterPro" id="IPR043128">
    <property type="entry name" value="Rev_trsase/Diguanyl_cyclase"/>
</dbReference>
<dbReference type="GO" id="GO:0004190">
    <property type="term" value="F:aspartic-type endopeptidase activity"/>
    <property type="evidence" value="ECO:0007669"/>
    <property type="project" value="UniProtKB-KW"/>
</dbReference>
<dbReference type="GO" id="GO:0004519">
    <property type="term" value="F:endonuclease activity"/>
    <property type="evidence" value="ECO:0007669"/>
    <property type="project" value="UniProtKB-KW"/>
</dbReference>
<gene>
    <name evidence="10" type="ORF">NE237_031354</name>
</gene>
<evidence type="ECO:0000313" key="11">
    <source>
        <dbReference type="Proteomes" id="UP001141806"/>
    </source>
</evidence>
<dbReference type="Pfam" id="PF17917">
    <property type="entry name" value="RT_RNaseH"/>
    <property type="match status" value="1"/>
</dbReference>
<dbReference type="PROSITE" id="PS50878">
    <property type="entry name" value="RT_POL"/>
    <property type="match status" value="1"/>
</dbReference>
<keyword evidence="7" id="KW-0378">Hydrolase</keyword>
<dbReference type="CDD" id="cd01647">
    <property type="entry name" value="RT_LTR"/>
    <property type="match status" value="1"/>
</dbReference>
<dbReference type="Gene3D" id="3.30.70.270">
    <property type="match status" value="2"/>
</dbReference>
<dbReference type="PANTHER" id="PTHR33064:SF37">
    <property type="entry name" value="RIBONUCLEASE H"/>
    <property type="match status" value="1"/>
</dbReference>
<comment type="caution">
    <text evidence="10">The sequence shown here is derived from an EMBL/GenBank/DDBJ whole genome shotgun (WGS) entry which is preliminary data.</text>
</comment>
<evidence type="ECO:0000256" key="5">
    <source>
        <dbReference type="ARBA" id="ARBA00022750"/>
    </source>
</evidence>
<keyword evidence="11" id="KW-1185">Reference proteome</keyword>